<gene>
    <name evidence="7" type="ORF">GPY61_27805</name>
</gene>
<keyword evidence="8" id="KW-1185">Reference proteome</keyword>
<dbReference type="GO" id="GO:0020037">
    <property type="term" value="F:heme binding"/>
    <property type="evidence" value="ECO:0007669"/>
    <property type="project" value="InterPro"/>
</dbReference>
<name>A0A7X3KA54_9BURK</name>
<dbReference type="GO" id="GO:0009055">
    <property type="term" value="F:electron transfer activity"/>
    <property type="evidence" value="ECO:0007669"/>
    <property type="project" value="InterPro"/>
</dbReference>
<reference evidence="7 8" key="1">
    <citation type="submission" date="2019-12" db="EMBL/GenBank/DDBJ databases">
        <authorList>
            <person name="Li C."/>
            <person name="Zhao J."/>
        </authorList>
    </citation>
    <scope>NUCLEOTIDE SEQUENCE [LARGE SCALE GENOMIC DNA]</scope>
    <source>
        <strain evidence="7 8">NEAU-DD11</strain>
    </source>
</reference>
<evidence type="ECO:0000256" key="2">
    <source>
        <dbReference type="ARBA" id="ARBA00022723"/>
    </source>
</evidence>
<evidence type="ECO:0000259" key="6">
    <source>
        <dbReference type="PROSITE" id="PS51007"/>
    </source>
</evidence>
<dbReference type="PROSITE" id="PS51257">
    <property type="entry name" value="PROKAR_LIPOPROTEIN"/>
    <property type="match status" value="1"/>
</dbReference>
<dbReference type="AlphaFoldDB" id="A0A7X3KA54"/>
<dbReference type="RefSeq" id="WP_160410469.1">
    <property type="nucleotide sequence ID" value="NZ_WSES01000009.1"/>
</dbReference>
<evidence type="ECO:0000256" key="1">
    <source>
        <dbReference type="ARBA" id="ARBA00022617"/>
    </source>
</evidence>
<comment type="caution">
    <text evidence="7">The sequence shown here is derived from an EMBL/GenBank/DDBJ whole genome shotgun (WGS) entry which is preliminary data.</text>
</comment>
<keyword evidence="1 4" id="KW-0349">Heme</keyword>
<sequence length="121" mass="13289">MMWRPLTILLSVSLLAACSKTQPKTEPITGGDPRHGRELLARYGCASCHKIKGIAHADSQVGPPLDEIRSRGYIAGVLPHSADNLMKWIRHPREIVPNTAMPDLGVTEAEARDMAAYLYSQ</sequence>
<dbReference type="Proteomes" id="UP000443353">
    <property type="component" value="Unassembled WGS sequence"/>
</dbReference>
<protein>
    <submittedName>
        <fullName evidence="7">C-type cytochrome</fullName>
    </submittedName>
</protein>
<dbReference type="Pfam" id="PF00034">
    <property type="entry name" value="Cytochrom_C"/>
    <property type="match status" value="1"/>
</dbReference>
<feature type="domain" description="Cytochrome c" evidence="6">
    <location>
        <begin position="31"/>
        <end position="121"/>
    </location>
</feature>
<dbReference type="PROSITE" id="PS51007">
    <property type="entry name" value="CYTC"/>
    <property type="match status" value="1"/>
</dbReference>
<proteinExistence type="predicted"/>
<organism evidence="7 8">
    <name type="scientific">Massilia cellulosiltytica</name>
    <dbReference type="NCBI Taxonomy" id="2683234"/>
    <lineage>
        <taxon>Bacteria</taxon>
        <taxon>Pseudomonadati</taxon>
        <taxon>Pseudomonadota</taxon>
        <taxon>Betaproteobacteria</taxon>
        <taxon>Burkholderiales</taxon>
        <taxon>Oxalobacteraceae</taxon>
        <taxon>Telluria group</taxon>
        <taxon>Massilia</taxon>
    </lineage>
</organism>
<evidence type="ECO:0000313" key="8">
    <source>
        <dbReference type="Proteomes" id="UP000443353"/>
    </source>
</evidence>
<feature type="signal peptide" evidence="5">
    <location>
        <begin position="1"/>
        <end position="16"/>
    </location>
</feature>
<dbReference type="InterPro" id="IPR009056">
    <property type="entry name" value="Cyt_c-like_dom"/>
</dbReference>
<keyword evidence="2 4" id="KW-0479">Metal-binding</keyword>
<dbReference type="Gene3D" id="1.10.760.10">
    <property type="entry name" value="Cytochrome c-like domain"/>
    <property type="match status" value="1"/>
</dbReference>
<dbReference type="InterPro" id="IPR036909">
    <property type="entry name" value="Cyt_c-like_dom_sf"/>
</dbReference>
<dbReference type="GO" id="GO:0046872">
    <property type="term" value="F:metal ion binding"/>
    <property type="evidence" value="ECO:0007669"/>
    <property type="project" value="UniProtKB-KW"/>
</dbReference>
<evidence type="ECO:0000256" key="3">
    <source>
        <dbReference type="ARBA" id="ARBA00023004"/>
    </source>
</evidence>
<evidence type="ECO:0000256" key="4">
    <source>
        <dbReference type="PROSITE-ProRule" id="PRU00433"/>
    </source>
</evidence>
<keyword evidence="3 4" id="KW-0408">Iron</keyword>
<dbReference type="EMBL" id="WSES01000009">
    <property type="protein sequence ID" value="MVW63739.1"/>
    <property type="molecule type" value="Genomic_DNA"/>
</dbReference>
<keyword evidence="5" id="KW-0732">Signal</keyword>
<evidence type="ECO:0000313" key="7">
    <source>
        <dbReference type="EMBL" id="MVW63739.1"/>
    </source>
</evidence>
<dbReference type="SUPFAM" id="SSF46626">
    <property type="entry name" value="Cytochrome c"/>
    <property type="match status" value="1"/>
</dbReference>
<feature type="chain" id="PRO_5031498144" evidence="5">
    <location>
        <begin position="17"/>
        <end position="121"/>
    </location>
</feature>
<evidence type="ECO:0000256" key="5">
    <source>
        <dbReference type="SAM" id="SignalP"/>
    </source>
</evidence>
<accession>A0A7X3KA54</accession>